<reference evidence="2" key="1">
    <citation type="submission" date="2010-06" db="EMBL/GenBank/DDBJ databases">
        <authorList>
            <person name="Jiang H."/>
            <person name="Abraham K."/>
            <person name="Ali S."/>
            <person name="Alsbrooks S.L."/>
            <person name="Anim B.N."/>
            <person name="Anosike U.S."/>
            <person name="Attaway T."/>
            <person name="Bandaranaike D.P."/>
            <person name="Battles P.K."/>
            <person name="Bell S.N."/>
            <person name="Bell A.V."/>
            <person name="Beltran B."/>
            <person name="Bickham C."/>
            <person name="Bustamante Y."/>
            <person name="Caleb T."/>
            <person name="Canada A."/>
            <person name="Cardenas V."/>
            <person name="Carter K."/>
            <person name="Chacko J."/>
            <person name="Chandrabose M.N."/>
            <person name="Chavez D."/>
            <person name="Chavez A."/>
            <person name="Chen L."/>
            <person name="Chu H.-S."/>
            <person name="Claassen K.J."/>
            <person name="Cockrell R."/>
            <person name="Collins M."/>
            <person name="Cooper J.A."/>
            <person name="Cree A."/>
            <person name="Curry S.M."/>
            <person name="Da Y."/>
            <person name="Dao M.D."/>
            <person name="Das B."/>
            <person name="Davila M.-L."/>
            <person name="Davy-Carroll L."/>
            <person name="Denson S."/>
            <person name="Dinh H."/>
            <person name="Ebong V.E."/>
            <person name="Edwards J.R."/>
            <person name="Egan A."/>
            <person name="El-Daye J."/>
            <person name="Escobedo L."/>
            <person name="Fernandez S."/>
            <person name="Fernando P.R."/>
            <person name="Flagg N."/>
            <person name="Forbes L.D."/>
            <person name="Fowler R.G."/>
            <person name="Fu Q."/>
            <person name="Gabisi R.A."/>
            <person name="Ganer J."/>
            <person name="Garbino Pronczuk A."/>
            <person name="Garcia R.M."/>
            <person name="Garner T."/>
            <person name="Garrett T.E."/>
            <person name="Gonzalez D.A."/>
            <person name="Hamid H."/>
            <person name="Hawkins E.S."/>
            <person name="Hirani K."/>
            <person name="Hogues M.E."/>
            <person name="Hollins B."/>
            <person name="Hsiao C.-H."/>
            <person name="Jabil R."/>
            <person name="James M.L."/>
            <person name="Jhangiani S.N."/>
            <person name="Johnson B."/>
            <person name="Johnson Q."/>
            <person name="Joshi V."/>
            <person name="Kalu J.B."/>
            <person name="Kam C."/>
            <person name="Kashfia A."/>
            <person name="Keebler J."/>
            <person name="Kisamo H."/>
            <person name="Kovar C.L."/>
            <person name="Lago L.A."/>
            <person name="Lai C.-Y."/>
            <person name="Laidlaw J."/>
            <person name="Lara F."/>
            <person name="Le T.-K."/>
            <person name="Lee S.L."/>
            <person name="Legall F.H."/>
            <person name="Lemon S.J."/>
            <person name="Lewis L.R."/>
            <person name="Li B."/>
            <person name="Liu Y."/>
            <person name="Liu Y.-S."/>
            <person name="Lopez J."/>
            <person name="Lozado R.J."/>
            <person name="Lu J."/>
            <person name="Madu R.C."/>
            <person name="Maheshwari M."/>
            <person name="Maheshwari R."/>
            <person name="Malloy K."/>
            <person name="Martinez E."/>
            <person name="Mathew T."/>
            <person name="Mercado I.C."/>
            <person name="Mercado C."/>
            <person name="Meyer B."/>
            <person name="Montgomery K."/>
            <person name="Morgan M.B."/>
            <person name="Munidasa M."/>
            <person name="Nazareth L.V."/>
            <person name="Nelson J."/>
            <person name="Ng B.M."/>
            <person name="Nguyen N.B."/>
            <person name="Nguyen P.Q."/>
            <person name="Nguyen T."/>
            <person name="Obregon M."/>
            <person name="Okwuonu G.O."/>
            <person name="Onwere C.G."/>
            <person name="Orozco G."/>
            <person name="Parra A."/>
            <person name="Patel S."/>
            <person name="Patil S."/>
            <person name="Perez A."/>
            <person name="Perez Y."/>
            <person name="Pham C."/>
            <person name="Primus E.L."/>
            <person name="Pu L.-L."/>
            <person name="Puazo M."/>
            <person name="Qin X."/>
            <person name="Quiroz J.B."/>
            <person name="Reese J."/>
            <person name="Richards S."/>
            <person name="Rives C.M."/>
            <person name="Robberts R."/>
            <person name="Ruiz S.J."/>
            <person name="Ruiz M.J."/>
            <person name="Santibanez J."/>
            <person name="Schneider B.W."/>
            <person name="Sisson I."/>
            <person name="Smith M."/>
            <person name="Sodergren E."/>
            <person name="Song X.-Z."/>
            <person name="Song B.B."/>
            <person name="Summersgill H."/>
            <person name="Thelus R."/>
            <person name="Thornton R.D."/>
            <person name="Trejos Z.Y."/>
            <person name="Usmani K."/>
            <person name="Vattathil S."/>
            <person name="Villasana D."/>
            <person name="Walker D.L."/>
            <person name="Wang S."/>
            <person name="Wang K."/>
            <person name="White C.S."/>
            <person name="Williams A.C."/>
            <person name="Williamson J."/>
            <person name="Wilson K."/>
            <person name="Woghiren I.O."/>
            <person name="Woodworth J.R."/>
            <person name="Worley K.C."/>
            <person name="Wright R.A."/>
            <person name="Wu W."/>
            <person name="Young L."/>
            <person name="Zhang L."/>
            <person name="Zhang J."/>
            <person name="Zhu Y."/>
            <person name="Muzny D.M."/>
            <person name="Weinstock G."/>
            <person name="Gibbs R.A."/>
        </authorList>
    </citation>
    <scope>NUCLEOTIDE SEQUENCE [LARGE SCALE GENOMIC DNA]</scope>
    <source>
        <strain evidence="2">LSR1</strain>
    </source>
</reference>
<reference evidence="1" key="2">
    <citation type="submission" date="2022-06" db="UniProtKB">
        <authorList>
            <consortium name="EnsemblMetazoa"/>
        </authorList>
    </citation>
    <scope>IDENTIFICATION</scope>
</reference>
<organism evidence="1 2">
    <name type="scientific">Acyrthosiphon pisum</name>
    <name type="common">Pea aphid</name>
    <dbReference type="NCBI Taxonomy" id="7029"/>
    <lineage>
        <taxon>Eukaryota</taxon>
        <taxon>Metazoa</taxon>
        <taxon>Ecdysozoa</taxon>
        <taxon>Arthropoda</taxon>
        <taxon>Hexapoda</taxon>
        <taxon>Insecta</taxon>
        <taxon>Pterygota</taxon>
        <taxon>Neoptera</taxon>
        <taxon>Paraneoptera</taxon>
        <taxon>Hemiptera</taxon>
        <taxon>Sternorrhyncha</taxon>
        <taxon>Aphidomorpha</taxon>
        <taxon>Aphidoidea</taxon>
        <taxon>Aphididae</taxon>
        <taxon>Macrosiphini</taxon>
        <taxon>Acyrthosiphon</taxon>
    </lineage>
</organism>
<dbReference type="RefSeq" id="XP_001946622.2">
    <property type="nucleotide sequence ID" value="XM_001946587.4"/>
</dbReference>
<protein>
    <submittedName>
        <fullName evidence="1">Uncharacterized protein</fullName>
    </submittedName>
</protein>
<accession>A0A8R2A6R4</accession>
<keyword evidence="2" id="KW-1185">Reference proteome</keyword>
<dbReference type="Proteomes" id="UP000007819">
    <property type="component" value="Chromosome A1"/>
</dbReference>
<dbReference type="GeneID" id="100168539"/>
<dbReference type="KEGG" id="api:100168539"/>
<name>A0A8R2A6R4_ACYPI</name>
<sequence length="536" mass="61336">MTKDTNMSGVDEESLFSDEELFANDANDCVVKLTSTVSYEDEYQSLLFQNRDRIITKLKNDLSNVLPPPPKVTTCRLSVNDILDRWYQHEKSNFLTKKPETKELKNIDRAINWPWPEVSNVQCFDVYYNIDSKSAEMALLETKYQQRYVSNETKSLMNTGLTPQPKKERGLVIQQVKPVEQNIRLIRRKPVSKPQILAEAKAKLALIENKRRILVPGKLKRENIKPLEKSYLENRNGTDRRSISHKRALFQSPEMYCSRKRVCYSQNPNSEESSPLSALSICSDTSNTTPVKRWSAAPLSAKLFGDDDQEDKQTSKMTRTEPVKKCQRVLKFFNNTESATPKNLFNTKPSQKELSKLHKQKLLWAVSEVLKDCGVDSHHKQFRPFLQQLFKVCSKQWLQKTGSEIKTSTSEAMRALVMKHKSTVLKLKLNSPKHKDNVVTSKRKSVADVKKVLFIDTPKTDFKFEKFGSDLKTKSSTIENVVISKGINDFALYLDIKKLPCNKNTEDLPSRPVSSTSDYCSNLDIDTKDSEGIFAG</sequence>
<evidence type="ECO:0000313" key="2">
    <source>
        <dbReference type="Proteomes" id="UP000007819"/>
    </source>
</evidence>
<dbReference type="OrthoDB" id="8192658at2759"/>
<dbReference type="AlphaFoldDB" id="A0A8R2A6R4"/>
<proteinExistence type="predicted"/>
<evidence type="ECO:0000313" key="1">
    <source>
        <dbReference type="EnsemblMetazoa" id="XP_001946622.2"/>
    </source>
</evidence>
<dbReference type="EnsemblMetazoa" id="XM_001946587.5">
    <property type="protein sequence ID" value="XP_001946622.2"/>
    <property type="gene ID" value="LOC100168539"/>
</dbReference>